<dbReference type="InterPro" id="IPR051606">
    <property type="entry name" value="Polyketide_Oxido-like"/>
</dbReference>
<dbReference type="InterPro" id="IPR036291">
    <property type="entry name" value="NAD(P)-bd_dom_sf"/>
</dbReference>
<accession>A0ABW5RQZ9</accession>
<dbReference type="RefSeq" id="WP_377934983.1">
    <property type="nucleotide sequence ID" value="NZ_JBHUMF010000023.1"/>
</dbReference>
<dbReference type="PANTHER" id="PTHR43355:SF2">
    <property type="entry name" value="FLAVIN REDUCTASE (NADPH)"/>
    <property type="match status" value="1"/>
</dbReference>
<evidence type="ECO:0000313" key="2">
    <source>
        <dbReference type="EMBL" id="MFD2681083.1"/>
    </source>
</evidence>
<organism evidence="2 3">
    <name type="scientific">Bacillus seohaeanensis</name>
    <dbReference type="NCBI Taxonomy" id="284580"/>
    <lineage>
        <taxon>Bacteria</taxon>
        <taxon>Bacillati</taxon>
        <taxon>Bacillota</taxon>
        <taxon>Bacilli</taxon>
        <taxon>Bacillales</taxon>
        <taxon>Bacillaceae</taxon>
        <taxon>Bacillus</taxon>
    </lineage>
</organism>
<dbReference type="CDD" id="cd05244">
    <property type="entry name" value="BVR-B_like_SDR_a"/>
    <property type="match status" value="1"/>
</dbReference>
<dbReference type="Gene3D" id="3.40.50.720">
    <property type="entry name" value="NAD(P)-binding Rossmann-like Domain"/>
    <property type="match status" value="1"/>
</dbReference>
<evidence type="ECO:0000313" key="3">
    <source>
        <dbReference type="Proteomes" id="UP001597506"/>
    </source>
</evidence>
<proteinExistence type="predicted"/>
<dbReference type="Pfam" id="PF13460">
    <property type="entry name" value="NAD_binding_10"/>
    <property type="match status" value="1"/>
</dbReference>
<evidence type="ECO:0000259" key="1">
    <source>
        <dbReference type="Pfam" id="PF13460"/>
    </source>
</evidence>
<name>A0ABW5RQZ9_9BACI</name>
<dbReference type="EMBL" id="JBHUMF010000023">
    <property type="protein sequence ID" value="MFD2681083.1"/>
    <property type="molecule type" value="Genomic_DNA"/>
</dbReference>
<dbReference type="Proteomes" id="UP001597506">
    <property type="component" value="Unassembled WGS sequence"/>
</dbReference>
<dbReference type="SUPFAM" id="SSF51735">
    <property type="entry name" value="NAD(P)-binding Rossmann-fold domains"/>
    <property type="match status" value="1"/>
</dbReference>
<sequence length="205" mass="22980">MKIAIFGASGRVGSVVLKNALQYGHHVNVLVRNPQNINQHQNVTIHKGDVLQKEDVEKVIESCDAVISCLGTDKNDTLSKSMPIIVEAMRKNHIERIVTVGTAGILQSRTSPRLYRFQSNESRRKRTRAAEDHLKAFLILQSTKLDWTIVCPTYLPDGTRKGGYRTGKDYLPEEGKSISIYDTGDFVFSQLESSSFLHSRVGICY</sequence>
<reference evidence="3" key="1">
    <citation type="journal article" date="2019" name="Int. J. Syst. Evol. Microbiol.">
        <title>The Global Catalogue of Microorganisms (GCM) 10K type strain sequencing project: providing services to taxonomists for standard genome sequencing and annotation.</title>
        <authorList>
            <consortium name="The Broad Institute Genomics Platform"/>
            <consortium name="The Broad Institute Genome Sequencing Center for Infectious Disease"/>
            <person name="Wu L."/>
            <person name="Ma J."/>
        </authorList>
    </citation>
    <scope>NUCLEOTIDE SEQUENCE [LARGE SCALE GENOMIC DNA]</scope>
    <source>
        <strain evidence="3">KCTC 3913</strain>
    </source>
</reference>
<dbReference type="InterPro" id="IPR016040">
    <property type="entry name" value="NAD(P)-bd_dom"/>
</dbReference>
<keyword evidence="3" id="KW-1185">Reference proteome</keyword>
<dbReference type="PANTHER" id="PTHR43355">
    <property type="entry name" value="FLAVIN REDUCTASE (NADPH)"/>
    <property type="match status" value="1"/>
</dbReference>
<gene>
    <name evidence="2" type="ORF">ACFSUL_10030</name>
</gene>
<feature type="domain" description="NAD(P)-binding" evidence="1">
    <location>
        <begin position="7"/>
        <end position="192"/>
    </location>
</feature>
<protein>
    <submittedName>
        <fullName evidence="2">NAD(P)-dependent oxidoreductase</fullName>
    </submittedName>
</protein>
<comment type="caution">
    <text evidence="2">The sequence shown here is derived from an EMBL/GenBank/DDBJ whole genome shotgun (WGS) entry which is preliminary data.</text>
</comment>